<proteinExistence type="predicted"/>
<gene>
    <name evidence="1" type="ORF">EB796_002347</name>
</gene>
<protein>
    <submittedName>
        <fullName evidence="1">Uncharacterized protein</fullName>
    </submittedName>
</protein>
<accession>A0A7J7KMH4</accession>
<sequence length="73" mass="8722">MCKYFDIFISFQLIRVWVKNTIAYLLQHSYNLKFKAESYFAHSTYNNLSYTQQIGITLVIQYIESSEDALAYY</sequence>
<dbReference type="EMBL" id="VXIV02000273">
    <property type="protein sequence ID" value="KAF6039346.1"/>
    <property type="molecule type" value="Genomic_DNA"/>
</dbReference>
<evidence type="ECO:0000313" key="2">
    <source>
        <dbReference type="Proteomes" id="UP000593567"/>
    </source>
</evidence>
<keyword evidence="2" id="KW-1185">Reference proteome</keyword>
<comment type="caution">
    <text evidence="1">The sequence shown here is derived from an EMBL/GenBank/DDBJ whole genome shotgun (WGS) entry which is preliminary data.</text>
</comment>
<organism evidence="1 2">
    <name type="scientific">Bugula neritina</name>
    <name type="common">Brown bryozoan</name>
    <name type="synonym">Sertularia neritina</name>
    <dbReference type="NCBI Taxonomy" id="10212"/>
    <lineage>
        <taxon>Eukaryota</taxon>
        <taxon>Metazoa</taxon>
        <taxon>Spiralia</taxon>
        <taxon>Lophotrochozoa</taxon>
        <taxon>Bryozoa</taxon>
        <taxon>Gymnolaemata</taxon>
        <taxon>Cheilostomatida</taxon>
        <taxon>Flustrina</taxon>
        <taxon>Buguloidea</taxon>
        <taxon>Bugulidae</taxon>
        <taxon>Bugula</taxon>
    </lineage>
</organism>
<dbReference type="Proteomes" id="UP000593567">
    <property type="component" value="Unassembled WGS sequence"/>
</dbReference>
<evidence type="ECO:0000313" key="1">
    <source>
        <dbReference type="EMBL" id="KAF6039346.1"/>
    </source>
</evidence>
<reference evidence="1" key="1">
    <citation type="submission" date="2020-06" db="EMBL/GenBank/DDBJ databases">
        <title>Draft genome of Bugula neritina, a colonial animal packing powerful symbionts and potential medicines.</title>
        <authorList>
            <person name="Rayko M."/>
        </authorList>
    </citation>
    <scope>NUCLEOTIDE SEQUENCE [LARGE SCALE GENOMIC DNA]</scope>
    <source>
        <strain evidence="1">Kwan_BN1</strain>
    </source>
</reference>
<dbReference type="AlphaFoldDB" id="A0A7J7KMH4"/>
<name>A0A7J7KMH4_BUGNE</name>